<dbReference type="EMBL" id="LAZL01000003">
    <property type="protein sequence ID" value="KMT66503.1"/>
    <property type="molecule type" value="Genomic_DNA"/>
</dbReference>
<dbReference type="NCBIfam" id="NF003505">
    <property type="entry name" value="PRK05170.2-3"/>
    <property type="match status" value="1"/>
</dbReference>
<evidence type="ECO:0000313" key="1">
    <source>
        <dbReference type="EMBL" id="KMT66503.1"/>
    </source>
</evidence>
<gene>
    <name evidence="1" type="ORF">XM47_02910</name>
</gene>
<dbReference type="OrthoDB" id="9786855at2"/>
<proteinExistence type="predicted"/>
<dbReference type="RefSeq" id="WP_048689411.1">
    <property type="nucleotide sequence ID" value="NZ_KQ130483.1"/>
</dbReference>
<dbReference type="InterPro" id="IPR008228">
    <property type="entry name" value="UCP006173"/>
</dbReference>
<dbReference type="InterPro" id="IPR005358">
    <property type="entry name" value="Puta_zinc/iron-chelating_dom"/>
</dbReference>
<dbReference type="Proteomes" id="UP000037600">
    <property type="component" value="Unassembled WGS sequence"/>
</dbReference>
<dbReference type="STRING" id="1513271.XM47_02910"/>
<keyword evidence="2" id="KW-1185">Reference proteome</keyword>
<evidence type="ECO:0000313" key="2">
    <source>
        <dbReference type="Proteomes" id="UP000037600"/>
    </source>
</evidence>
<protein>
    <submittedName>
        <fullName evidence="1">Uncharacterized protein</fullName>
    </submittedName>
</protein>
<sequence>MTEQKPFWETKSLEQMERSEWEQICDGCAKCCLHKFIADDTVEEITTTDKFNEGETIDFTNIACQYLNDKTCSCTVYPKRRELVPDCVELTPENLNDIFYMPPSCSYRRLQEGRGLPSWHPLLNKGKKSKMHQVGISARGKVIKDNQVDIEDFEDYIVKWPLKDLD</sequence>
<reference evidence="1 2" key="1">
    <citation type="submission" date="2015-04" db="EMBL/GenBank/DDBJ databases">
        <title>Draft Genome Sequence of the Novel Agar-Digesting Marine Bacterium Q1.</title>
        <authorList>
            <person name="Li Y."/>
            <person name="Li D."/>
            <person name="Chen G."/>
            <person name="Du Z."/>
        </authorList>
    </citation>
    <scope>NUCLEOTIDE SEQUENCE [LARGE SCALE GENOMIC DNA]</scope>
    <source>
        <strain evidence="1 2">Q1</strain>
    </source>
</reference>
<organism evidence="1 2">
    <name type="scientific">Catenovulum maritimum</name>
    <dbReference type="NCBI Taxonomy" id="1513271"/>
    <lineage>
        <taxon>Bacteria</taxon>
        <taxon>Pseudomonadati</taxon>
        <taxon>Pseudomonadota</taxon>
        <taxon>Gammaproteobacteria</taxon>
        <taxon>Alteromonadales</taxon>
        <taxon>Alteromonadaceae</taxon>
        <taxon>Catenovulum</taxon>
    </lineage>
</organism>
<dbReference type="PIRSF" id="PIRSF006173">
    <property type="entry name" value="UCP006173"/>
    <property type="match status" value="1"/>
</dbReference>
<dbReference type="Pfam" id="PF03692">
    <property type="entry name" value="CxxCxxCC"/>
    <property type="match status" value="1"/>
</dbReference>
<dbReference type="NCBIfam" id="NF003501">
    <property type="entry name" value="PRK05170.1-5"/>
    <property type="match status" value="1"/>
</dbReference>
<dbReference type="PANTHER" id="PTHR37421">
    <property type="entry name" value="UPF0260 PROTEIN YCGN"/>
    <property type="match status" value="1"/>
</dbReference>
<dbReference type="PANTHER" id="PTHR37421:SF1">
    <property type="entry name" value="UPF0260 PROTEIN YCGN"/>
    <property type="match status" value="1"/>
</dbReference>
<name>A0A0J8H0I3_9ALTE</name>
<dbReference type="PATRIC" id="fig|1513271.3.peg.608"/>
<dbReference type="AlphaFoldDB" id="A0A0J8H0I3"/>
<comment type="caution">
    <text evidence="1">The sequence shown here is derived from an EMBL/GenBank/DDBJ whole genome shotgun (WGS) entry which is preliminary data.</text>
</comment>
<accession>A0A0J8H0I3</accession>